<protein>
    <submittedName>
        <fullName evidence="1">Uncharacterized protein</fullName>
    </submittedName>
</protein>
<organism evidence="1 2">
    <name type="scientific">Dioscorea alata</name>
    <name type="common">Purple yam</name>
    <dbReference type="NCBI Taxonomy" id="55571"/>
    <lineage>
        <taxon>Eukaryota</taxon>
        <taxon>Viridiplantae</taxon>
        <taxon>Streptophyta</taxon>
        <taxon>Embryophyta</taxon>
        <taxon>Tracheophyta</taxon>
        <taxon>Spermatophyta</taxon>
        <taxon>Magnoliopsida</taxon>
        <taxon>Liliopsida</taxon>
        <taxon>Dioscoreales</taxon>
        <taxon>Dioscoreaceae</taxon>
        <taxon>Dioscorea</taxon>
    </lineage>
</organism>
<comment type="caution">
    <text evidence="1">The sequence shown here is derived from an EMBL/GenBank/DDBJ whole genome shotgun (WGS) entry which is preliminary data.</text>
</comment>
<accession>A0ACB7W614</accession>
<name>A0ACB7W614_DIOAL</name>
<dbReference type="EMBL" id="CM037015">
    <property type="protein sequence ID" value="KAH7682898.1"/>
    <property type="molecule type" value="Genomic_DNA"/>
</dbReference>
<gene>
    <name evidence="1" type="ORF">IHE45_05G149200</name>
</gene>
<keyword evidence="2" id="KW-1185">Reference proteome</keyword>
<dbReference type="Proteomes" id="UP000827976">
    <property type="component" value="Chromosome 5"/>
</dbReference>
<sequence length="161" mass="17772">MADLQWNSLLLKAMSKRRTWVCIFLLVYALLLSSSWNLVVSIRSWYNVAISHRRPTTSIGWPTLYASVLYGGVFGLLAMGAALAVAVPATLVTWITVLVLLAFAGKPRRALVREGRRITGDIAGFAFRILIREGNFVAACCAVASFLALLIRRRGMGEDDR</sequence>
<evidence type="ECO:0000313" key="2">
    <source>
        <dbReference type="Proteomes" id="UP000827976"/>
    </source>
</evidence>
<proteinExistence type="predicted"/>
<reference evidence="2" key="1">
    <citation type="journal article" date="2022" name="Nat. Commun.">
        <title>Chromosome evolution and the genetic basis of agronomically important traits in greater yam.</title>
        <authorList>
            <person name="Bredeson J.V."/>
            <person name="Lyons J.B."/>
            <person name="Oniyinde I.O."/>
            <person name="Okereke N.R."/>
            <person name="Kolade O."/>
            <person name="Nnabue I."/>
            <person name="Nwadili C.O."/>
            <person name="Hribova E."/>
            <person name="Parker M."/>
            <person name="Nwogha J."/>
            <person name="Shu S."/>
            <person name="Carlson J."/>
            <person name="Kariba R."/>
            <person name="Muthemba S."/>
            <person name="Knop K."/>
            <person name="Barton G.J."/>
            <person name="Sherwood A.V."/>
            <person name="Lopez-Montes A."/>
            <person name="Asiedu R."/>
            <person name="Jamnadass R."/>
            <person name="Muchugi A."/>
            <person name="Goodstein D."/>
            <person name="Egesi C.N."/>
            <person name="Featherston J."/>
            <person name="Asfaw A."/>
            <person name="Simpson G.G."/>
            <person name="Dolezel J."/>
            <person name="Hendre P.S."/>
            <person name="Van Deynze A."/>
            <person name="Kumar P.L."/>
            <person name="Obidiegwu J.E."/>
            <person name="Bhattacharjee R."/>
            <person name="Rokhsar D.S."/>
        </authorList>
    </citation>
    <scope>NUCLEOTIDE SEQUENCE [LARGE SCALE GENOMIC DNA]</scope>
    <source>
        <strain evidence="2">cv. TDa95/00328</strain>
    </source>
</reference>
<evidence type="ECO:0000313" key="1">
    <source>
        <dbReference type="EMBL" id="KAH7682898.1"/>
    </source>
</evidence>